<proteinExistence type="predicted"/>
<dbReference type="PROSITE" id="PS00175">
    <property type="entry name" value="PG_MUTASE"/>
    <property type="match status" value="1"/>
</dbReference>
<feature type="region of interest" description="Disordered" evidence="1">
    <location>
        <begin position="1"/>
        <end position="20"/>
    </location>
</feature>
<organism evidence="2 3">
    <name type="scientific">Streptomyces himastatinicus ATCC 53653</name>
    <dbReference type="NCBI Taxonomy" id="457427"/>
    <lineage>
        <taxon>Bacteria</taxon>
        <taxon>Bacillati</taxon>
        <taxon>Actinomycetota</taxon>
        <taxon>Actinomycetes</taxon>
        <taxon>Kitasatosporales</taxon>
        <taxon>Streptomycetaceae</taxon>
        <taxon>Streptomyces</taxon>
        <taxon>Streptomyces violaceusniger group</taxon>
    </lineage>
</organism>
<evidence type="ECO:0000313" key="3">
    <source>
        <dbReference type="Proteomes" id="UP000003963"/>
    </source>
</evidence>
<sequence>MRVVARPPRPGAAPRIRARSPEGRRPLMRLLLVRHGQTPSNLIHALDTDMPGAELTPLGRQQAEGLVGRLADERIDALYASPLRRAQQTAAPLARDRGLEVVVREGIRELRAGDLEMRDDGESVQLYLKTVMAWAAGQTDLPMPGGQTGEEALAHYDEVIEEIADSGAEHATVISHGAAIRTWAGARALNIDAAFAARHPLENTQVVTLDGAPRCGWTATHWGTEPLV</sequence>
<dbReference type="AlphaFoldDB" id="D9WNP6"/>
<dbReference type="SMART" id="SM00855">
    <property type="entry name" value="PGAM"/>
    <property type="match status" value="1"/>
</dbReference>
<dbReference type="Proteomes" id="UP000003963">
    <property type="component" value="Unassembled WGS sequence"/>
</dbReference>
<dbReference type="GO" id="GO:0016791">
    <property type="term" value="F:phosphatase activity"/>
    <property type="evidence" value="ECO:0007669"/>
    <property type="project" value="TreeGrafter"/>
</dbReference>
<dbReference type="STRING" id="457427.SSOG_05617"/>
<dbReference type="PANTHER" id="PTHR48100">
    <property type="entry name" value="BROAD-SPECIFICITY PHOSPHATASE YOR283W-RELATED"/>
    <property type="match status" value="1"/>
</dbReference>
<dbReference type="InterPro" id="IPR050275">
    <property type="entry name" value="PGM_Phosphatase"/>
</dbReference>
<dbReference type="PANTHER" id="PTHR48100:SF58">
    <property type="entry name" value="PE-PGRS FAMILY PROTEIN PE_PGRS11"/>
    <property type="match status" value="1"/>
</dbReference>
<dbReference type="GO" id="GO:0005737">
    <property type="term" value="C:cytoplasm"/>
    <property type="evidence" value="ECO:0007669"/>
    <property type="project" value="TreeGrafter"/>
</dbReference>
<protein>
    <submittedName>
        <fullName evidence="2">Phosphoglycerate mutase</fullName>
    </submittedName>
</protein>
<dbReference type="HOGENOM" id="CLU_033323_9_5_11"/>
<evidence type="ECO:0000256" key="1">
    <source>
        <dbReference type="SAM" id="MobiDB-lite"/>
    </source>
</evidence>
<reference evidence="2 3" key="1">
    <citation type="submission" date="2009-02" db="EMBL/GenBank/DDBJ databases">
        <title>Annotation of Streptomyces hygroscopicus strain ATCC 53653.</title>
        <authorList>
            <consortium name="The Broad Institute Genome Sequencing Platform"/>
            <consortium name="Broad Institute Microbial Sequencing Center"/>
            <person name="Fischbach M."/>
            <person name="Godfrey P."/>
            <person name="Ward D."/>
            <person name="Young S."/>
            <person name="Zeng Q."/>
            <person name="Koehrsen M."/>
            <person name="Alvarado L."/>
            <person name="Berlin A.M."/>
            <person name="Bochicchio J."/>
            <person name="Borenstein D."/>
            <person name="Chapman S.B."/>
            <person name="Chen Z."/>
            <person name="Engels R."/>
            <person name="Freedman E."/>
            <person name="Gellesch M."/>
            <person name="Goldberg J."/>
            <person name="Griggs A."/>
            <person name="Gujja S."/>
            <person name="Heilman E.R."/>
            <person name="Heiman D.I."/>
            <person name="Hepburn T.A."/>
            <person name="Howarth C."/>
            <person name="Jen D."/>
            <person name="Larson L."/>
            <person name="Lewis B."/>
            <person name="Mehta T."/>
            <person name="Park D."/>
            <person name="Pearson M."/>
            <person name="Richards J."/>
            <person name="Roberts A."/>
            <person name="Saif S."/>
            <person name="Shea T.D."/>
            <person name="Shenoy N."/>
            <person name="Sisk P."/>
            <person name="Stolte C."/>
            <person name="Sykes S.N."/>
            <person name="Thomson T."/>
            <person name="Walk T."/>
            <person name="White J."/>
            <person name="Yandava C."/>
            <person name="Straight P."/>
            <person name="Clardy J."/>
            <person name="Hung D."/>
            <person name="Kolter R."/>
            <person name="Mekalanos J."/>
            <person name="Walker S."/>
            <person name="Walsh C.T."/>
            <person name="Wieland-Brown L.C."/>
            <person name="Haas B."/>
            <person name="Nusbaum C."/>
            <person name="Birren B."/>
        </authorList>
    </citation>
    <scope>NUCLEOTIDE SEQUENCE [LARGE SCALE GENOMIC DNA]</scope>
    <source>
        <strain evidence="2 3">ATCC 53653</strain>
    </source>
</reference>
<evidence type="ECO:0000313" key="2">
    <source>
        <dbReference type="EMBL" id="EFL25903.1"/>
    </source>
</evidence>
<dbReference type="CDD" id="cd07067">
    <property type="entry name" value="HP_PGM_like"/>
    <property type="match status" value="1"/>
</dbReference>
<dbReference type="InterPro" id="IPR029033">
    <property type="entry name" value="His_PPase_superfam"/>
</dbReference>
<dbReference type="Pfam" id="PF00300">
    <property type="entry name" value="His_Phos_1"/>
    <property type="match status" value="1"/>
</dbReference>
<dbReference type="InterPro" id="IPR013078">
    <property type="entry name" value="His_Pase_superF_clade-1"/>
</dbReference>
<gene>
    <name evidence="2" type="ORF">SSOG_05617</name>
</gene>
<dbReference type="Gene3D" id="3.40.50.1240">
    <property type="entry name" value="Phosphoglycerate mutase-like"/>
    <property type="match status" value="1"/>
</dbReference>
<keyword evidence="3" id="KW-1185">Reference proteome</keyword>
<dbReference type="SUPFAM" id="SSF53254">
    <property type="entry name" value="Phosphoglycerate mutase-like"/>
    <property type="match status" value="1"/>
</dbReference>
<dbReference type="EMBL" id="GG657754">
    <property type="protein sequence ID" value="EFL25903.1"/>
    <property type="molecule type" value="Genomic_DNA"/>
</dbReference>
<dbReference type="InterPro" id="IPR001345">
    <property type="entry name" value="PG/BPGM_mutase_AS"/>
</dbReference>
<accession>D9WNP6</accession>
<name>D9WNP6_9ACTN</name>